<dbReference type="SUPFAM" id="SSF51735">
    <property type="entry name" value="NAD(P)-binding Rossmann-fold domains"/>
    <property type="match status" value="1"/>
</dbReference>
<dbReference type="InterPro" id="IPR013149">
    <property type="entry name" value="ADH-like_C"/>
</dbReference>
<dbReference type="InterPro" id="IPR013154">
    <property type="entry name" value="ADH-like_N"/>
</dbReference>
<feature type="domain" description="Enoyl reductase (ER)" evidence="1">
    <location>
        <begin position="15"/>
        <end position="344"/>
    </location>
</feature>
<accession>W3VGI0</accession>
<reference evidence="2 3" key="1">
    <citation type="journal article" date="2014" name="Genome Announc.">
        <title>Genome sequence of the basidiomycetous fungus Pseudozyma aphidis DSM70725, an efficient producer of biosurfactant mannosylerythritol lipids.</title>
        <authorList>
            <person name="Lorenz S."/>
            <person name="Guenther M."/>
            <person name="Grumaz C."/>
            <person name="Rupp S."/>
            <person name="Zibek S."/>
            <person name="Sohn K."/>
        </authorList>
    </citation>
    <scope>NUCLEOTIDE SEQUENCE [LARGE SCALE GENOMIC DNA]</scope>
    <source>
        <strain evidence="3">ATCC 32657 / CBS 517.83 / DSM 70725 / JCM 10318 / NBRC 10182 / NRRL Y-7954 / St-0401</strain>
    </source>
</reference>
<dbReference type="GO" id="GO:0016491">
    <property type="term" value="F:oxidoreductase activity"/>
    <property type="evidence" value="ECO:0007669"/>
    <property type="project" value="InterPro"/>
</dbReference>
<evidence type="ECO:0000313" key="3">
    <source>
        <dbReference type="Proteomes" id="UP000019462"/>
    </source>
</evidence>
<dbReference type="PANTHER" id="PTHR45033">
    <property type="match status" value="1"/>
</dbReference>
<dbReference type="Pfam" id="PF00107">
    <property type="entry name" value="ADH_zinc_N"/>
    <property type="match status" value="1"/>
</dbReference>
<dbReference type="CDD" id="cd08276">
    <property type="entry name" value="MDR7"/>
    <property type="match status" value="1"/>
</dbReference>
<proteinExistence type="predicted"/>
<gene>
    <name evidence="2" type="ORF">PaG_05496</name>
</gene>
<dbReference type="HOGENOM" id="CLU_026673_3_4_1"/>
<dbReference type="AlphaFoldDB" id="W3VGI0"/>
<dbReference type="Proteomes" id="UP000019462">
    <property type="component" value="Unassembled WGS sequence"/>
</dbReference>
<dbReference type="InterPro" id="IPR020843">
    <property type="entry name" value="ER"/>
</dbReference>
<sequence>MSLVDQPATYQAFRRSADGKAIQRTTEAMPRALGSKELLIKVNAVSLNYRDVAMLLGTYPVPCLDNGIPCSDASGTVVATGSQVKTFKVGDAVSPIFHQLDTDKKEVNPGGEVDGVLREYLVCQEDHLVLNPAHLTDEEISTVPCAGVTAWTALNCDLPSKEVHSALLQGTGGVSMFALLICLARGISPIITSSSDEKLNAIAKLGQEGEIRTINYKTHSNYDVEVLRLTDNVGVDVVVNNVGITSIETSLRSLRRRGTISLVGFLGGMEVDAQPHIYEGILLKSCTMRGIAVGSRQDHQSLLRFLQERDVYLKTMIGKIFPFEQASDAFELMMSGSNVGQIVIKIN</sequence>
<evidence type="ECO:0000259" key="1">
    <source>
        <dbReference type="SMART" id="SM00829"/>
    </source>
</evidence>
<organism evidence="2 3">
    <name type="scientific">Moesziomyces aphidis</name>
    <name type="common">Pseudozyma aphidis</name>
    <dbReference type="NCBI Taxonomy" id="84754"/>
    <lineage>
        <taxon>Eukaryota</taxon>
        <taxon>Fungi</taxon>
        <taxon>Dikarya</taxon>
        <taxon>Basidiomycota</taxon>
        <taxon>Ustilaginomycotina</taxon>
        <taxon>Ustilaginomycetes</taxon>
        <taxon>Ustilaginales</taxon>
        <taxon>Ustilaginaceae</taxon>
        <taxon>Moesziomyces</taxon>
    </lineage>
</organism>
<dbReference type="Gene3D" id="3.90.180.10">
    <property type="entry name" value="Medium-chain alcohol dehydrogenases, catalytic domain"/>
    <property type="match status" value="1"/>
</dbReference>
<dbReference type="SMART" id="SM00829">
    <property type="entry name" value="PKS_ER"/>
    <property type="match status" value="1"/>
</dbReference>
<dbReference type="PANTHER" id="PTHR45033:SF1">
    <property type="entry name" value="OXIDOREDUCTASE (EUROFUNG)"/>
    <property type="match status" value="1"/>
</dbReference>
<dbReference type="InterPro" id="IPR011032">
    <property type="entry name" value="GroES-like_sf"/>
</dbReference>
<comment type="caution">
    <text evidence="2">The sequence shown here is derived from an EMBL/GenBank/DDBJ whole genome shotgun (WGS) entry which is preliminary data.</text>
</comment>
<dbReference type="InterPro" id="IPR036291">
    <property type="entry name" value="NAD(P)-bd_dom_sf"/>
</dbReference>
<dbReference type="SUPFAM" id="SSF50129">
    <property type="entry name" value="GroES-like"/>
    <property type="match status" value="1"/>
</dbReference>
<dbReference type="Gene3D" id="3.40.50.720">
    <property type="entry name" value="NAD(P)-binding Rossmann-like Domain"/>
    <property type="match status" value="1"/>
</dbReference>
<dbReference type="Pfam" id="PF08240">
    <property type="entry name" value="ADH_N"/>
    <property type="match status" value="1"/>
</dbReference>
<dbReference type="EMBL" id="AWNI01000033">
    <property type="protein sequence ID" value="ETS60635.1"/>
    <property type="molecule type" value="Genomic_DNA"/>
</dbReference>
<dbReference type="InterPro" id="IPR052711">
    <property type="entry name" value="Zinc_ADH-like"/>
</dbReference>
<dbReference type="OrthoDB" id="9930022at2759"/>
<evidence type="ECO:0000313" key="2">
    <source>
        <dbReference type="EMBL" id="ETS60635.1"/>
    </source>
</evidence>
<name>W3VGI0_MOEAP</name>
<keyword evidence="3" id="KW-1185">Reference proteome</keyword>
<protein>
    <submittedName>
        <fullName evidence="2">Alcohol dehydrogenase</fullName>
    </submittedName>
</protein>